<accession>A0ABR1WZK6</accession>
<dbReference type="PROSITE" id="PS51635">
    <property type="entry name" value="PNPLA"/>
    <property type="match status" value="1"/>
</dbReference>
<dbReference type="SUPFAM" id="SSF52151">
    <property type="entry name" value="FabD/lysophospholipase-like"/>
    <property type="match status" value="1"/>
</dbReference>
<evidence type="ECO:0000313" key="8">
    <source>
        <dbReference type="Proteomes" id="UP001433268"/>
    </source>
</evidence>
<keyword evidence="3 4" id="KW-0443">Lipid metabolism</keyword>
<feature type="active site" description="Nucleophile" evidence="4">
    <location>
        <position position="105"/>
    </location>
</feature>
<feature type="short sequence motif" description="GXGXXG" evidence="4">
    <location>
        <begin position="40"/>
        <end position="45"/>
    </location>
</feature>
<dbReference type="GeneID" id="92040906"/>
<organism evidence="7 8">
    <name type="scientific">Apiospora hydei</name>
    <dbReference type="NCBI Taxonomy" id="1337664"/>
    <lineage>
        <taxon>Eukaryota</taxon>
        <taxon>Fungi</taxon>
        <taxon>Dikarya</taxon>
        <taxon>Ascomycota</taxon>
        <taxon>Pezizomycotina</taxon>
        <taxon>Sordariomycetes</taxon>
        <taxon>Xylariomycetidae</taxon>
        <taxon>Amphisphaeriales</taxon>
        <taxon>Apiosporaceae</taxon>
        <taxon>Apiospora</taxon>
    </lineage>
</organism>
<dbReference type="PANTHER" id="PTHR24185:SF1">
    <property type="entry name" value="CALCIUM-INDEPENDENT PHOSPHOLIPASE A2-GAMMA"/>
    <property type="match status" value="1"/>
</dbReference>
<evidence type="ECO:0000256" key="2">
    <source>
        <dbReference type="ARBA" id="ARBA00022963"/>
    </source>
</evidence>
<feature type="domain" description="PNPLA" evidence="6">
    <location>
        <begin position="36"/>
        <end position="301"/>
    </location>
</feature>
<evidence type="ECO:0000259" key="6">
    <source>
        <dbReference type="PROSITE" id="PS51635"/>
    </source>
</evidence>
<dbReference type="Pfam" id="PF01734">
    <property type="entry name" value="Patatin"/>
    <property type="match status" value="1"/>
</dbReference>
<sequence length="498" mass="57037">MRDSSFRPPMEPMSEENAEASEAGTAADPWDENITLGFDGGGIRGYWSLLVLQSLMKKIKEIERGHGTRHSFHPCEPPEVFSQLGGGDFTPFLPCHYFDLIGGTSTGALIAIMLSQFRMTVEDCMREYENMGTNIFGHPRMLHAVNVPIITRTRFSTRRLTQAFEQVIRRRLEATEEFTSSVEFQTYTGTCRGIALSMTDGESELLCHIRSYKRPGPVPYSTWSILEAARAATAAPLYFKRFSKSLTPRQLQTLARVPTSQTLSSFVQSAEQQQQPKPEGTRFHLIDAGFGIENNPCEKILHEMRTMQFRSKPILVSIGTARPGHPDEEGRRRTLFSTVKRAFRTLGDPENWHAHLQGRAEQGDFMYFRFNARGTLNMEMHEWIPKKSGRKTIDKMRAAFRDWADTEEAQDQLRDCAEQLVKVRRARSNKDRDEAKWARYAVGRYYICEDNGCYCHNVKFPDRSKFEGHLAHHAGGEQRIEDVVQRAEREWEYRSASS</sequence>
<protein>
    <submittedName>
        <fullName evidence="7">FabD/lysophospholipase-like protein</fullName>
    </submittedName>
</protein>
<evidence type="ECO:0000313" key="7">
    <source>
        <dbReference type="EMBL" id="KAK8088570.1"/>
    </source>
</evidence>
<feature type="active site" description="Proton acceptor" evidence="4">
    <location>
        <position position="287"/>
    </location>
</feature>
<keyword evidence="2 4" id="KW-0442">Lipid degradation</keyword>
<evidence type="ECO:0000256" key="5">
    <source>
        <dbReference type="SAM" id="MobiDB-lite"/>
    </source>
</evidence>
<dbReference type="PANTHER" id="PTHR24185">
    <property type="entry name" value="CALCIUM-INDEPENDENT PHOSPHOLIPASE A2-GAMMA"/>
    <property type="match status" value="1"/>
</dbReference>
<evidence type="ECO:0000256" key="1">
    <source>
        <dbReference type="ARBA" id="ARBA00022801"/>
    </source>
</evidence>
<dbReference type="Gene3D" id="3.40.1090.10">
    <property type="entry name" value="Cytosolic phospholipase A2 catalytic domain"/>
    <property type="match status" value="1"/>
</dbReference>
<feature type="short sequence motif" description="GXSXG" evidence="4">
    <location>
        <begin position="103"/>
        <end position="107"/>
    </location>
</feature>
<dbReference type="Proteomes" id="UP001433268">
    <property type="component" value="Unassembled WGS sequence"/>
</dbReference>
<dbReference type="InterPro" id="IPR016035">
    <property type="entry name" value="Acyl_Trfase/lysoPLipase"/>
</dbReference>
<comment type="caution">
    <text evidence="7">The sequence shown here is derived from an EMBL/GenBank/DDBJ whole genome shotgun (WGS) entry which is preliminary data.</text>
</comment>
<proteinExistence type="predicted"/>
<keyword evidence="1 4" id="KW-0378">Hydrolase</keyword>
<gene>
    <name evidence="7" type="ORF">PG997_003531</name>
</gene>
<dbReference type="InterPro" id="IPR002641">
    <property type="entry name" value="PNPLA_dom"/>
</dbReference>
<comment type="caution">
    <text evidence="4">Lacks conserved residue(s) required for the propagation of feature annotation.</text>
</comment>
<feature type="region of interest" description="Disordered" evidence="5">
    <location>
        <begin position="1"/>
        <end position="26"/>
    </location>
</feature>
<dbReference type="EMBL" id="JAQQWN010000004">
    <property type="protein sequence ID" value="KAK8088570.1"/>
    <property type="molecule type" value="Genomic_DNA"/>
</dbReference>
<dbReference type="RefSeq" id="XP_066671464.1">
    <property type="nucleotide sequence ID" value="XM_066807846.1"/>
</dbReference>
<keyword evidence="8" id="KW-1185">Reference proteome</keyword>
<evidence type="ECO:0000256" key="4">
    <source>
        <dbReference type="PROSITE-ProRule" id="PRU01161"/>
    </source>
</evidence>
<name>A0ABR1WZK6_9PEZI</name>
<reference evidence="7 8" key="1">
    <citation type="submission" date="2023-01" db="EMBL/GenBank/DDBJ databases">
        <title>Analysis of 21 Apiospora genomes using comparative genomics revels a genus with tremendous synthesis potential of carbohydrate active enzymes and secondary metabolites.</title>
        <authorList>
            <person name="Sorensen T."/>
        </authorList>
    </citation>
    <scope>NUCLEOTIDE SEQUENCE [LARGE SCALE GENOMIC DNA]</scope>
    <source>
        <strain evidence="7 8">CBS 114990</strain>
    </source>
</reference>
<evidence type="ECO:0000256" key="3">
    <source>
        <dbReference type="ARBA" id="ARBA00023098"/>
    </source>
</evidence>